<dbReference type="RefSeq" id="WP_102951685.1">
    <property type="nucleotide sequence ID" value="NZ_CP024847.1"/>
</dbReference>
<keyword evidence="1" id="KW-0472">Membrane</keyword>
<keyword evidence="1" id="KW-0812">Transmembrane</keyword>
<accession>A0A2I7N7H8</accession>
<protein>
    <submittedName>
        <fullName evidence="2">Uncharacterized protein</fullName>
    </submittedName>
</protein>
<dbReference type="AlphaFoldDB" id="A0A2I7N7H8"/>
<keyword evidence="1" id="KW-1133">Transmembrane helix</keyword>
<feature type="transmembrane region" description="Helical" evidence="1">
    <location>
        <begin position="46"/>
        <end position="70"/>
    </location>
</feature>
<proteinExistence type="predicted"/>
<feature type="transmembrane region" description="Helical" evidence="1">
    <location>
        <begin position="12"/>
        <end position="34"/>
    </location>
</feature>
<evidence type="ECO:0000256" key="1">
    <source>
        <dbReference type="SAM" id="Phobius"/>
    </source>
</evidence>
<dbReference type="Proteomes" id="UP000236655">
    <property type="component" value="Chromosome"/>
</dbReference>
<name>A0A2I7N7H8_9NEIS</name>
<reference evidence="3" key="1">
    <citation type="submission" date="2017-11" db="EMBL/GenBank/DDBJ databases">
        <authorList>
            <person name="Chan K.G."/>
            <person name="Lee L.S."/>
        </authorList>
    </citation>
    <scope>NUCLEOTIDE SEQUENCE [LARGE SCALE GENOMIC DNA]</scope>
    <source>
        <strain evidence="3">DSM 100970</strain>
    </source>
</reference>
<dbReference type="KEGG" id="nba:CUN60_08805"/>
<evidence type="ECO:0000313" key="3">
    <source>
        <dbReference type="Proteomes" id="UP000236655"/>
    </source>
</evidence>
<dbReference type="EMBL" id="CP024847">
    <property type="protein sequence ID" value="AUR52392.1"/>
    <property type="molecule type" value="Genomic_DNA"/>
</dbReference>
<gene>
    <name evidence="2" type="ORF">CUN60_08805</name>
</gene>
<evidence type="ECO:0000313" key="2">
    <source>
        <dbReference type="EMBL" id="AUR52392.1"/>
    </source>
</evidence>
<feature type="transmembrane region" description="Helical" evidence="1">
    <location>
        <begin position="91"/>
        <end position="109"/>
    </location>
</feature>
<organism evidence="2 3">
    <name type="scientific">Aquella oligotrophica</name>
    <dbReference type="NCBI Taxonomy" id="2067065"/>
    <lineage>
        <taxon>Bacteria</taxon>
        <taxon>Pseudomonadati</taxon>
        <taxon>Pseudomonadota</taxon>
        <taxon>Betaproteobacteria</taxon>
        <taxon>Neisseriales</taxon>
        <taxon>Neisseriaceae</taxon>
        <taxon>Aquella</taxon>
    </lineage>
</organism>
<keyword evidence="3" id="KW-1185">Reference proteome</keyword>
<feature type="transmembrane region" description="Helical" evidence="1">
    <location>
        <begin position="115"/>
        <end position="135"/>
    </location>
</feature>
<sequence length="149" mass="17337">MKNNFVMNNWLRTAGILNCCFSHPFYLLFAYYIVMATGLNKEIETNVYLIDILPFMTILIILTGIRFLIFARIQNKLNLSRQELIDWFIKINIWSAPGLFIFVMMLMPIEGNVFGFIFIPVIFITGVIIAPIILIKSLRLAKKLKNERT</sequence>